<evidence type="ECO:0000313" key="2">
    <source>
        <dbReference type="Proteomes" id="UP001589610"/>
    </source>
</evidence>
<gene>
    <name evidence="1" type="ORF">ACFFRH_18810</name>
</gene>
<protein>
    <submittedName>
        <fullName evidence="1">Uncharacterized protein</fullName>
    </submittedName>
</protein>
<comment type="caution">
    <text evidence="1">The sequence shown here is derived from an EMBL/GenBank/DDBJ whole genome shotgun (WGS) entry which is preliminary data.</text>
</comment>
<organism evidence="1 2">
    <name type="scientific">Streptosporangium vulgare</name>
    <dbReference type="NCBI Taxonomy" id="46190"/>
    <lineage>
        <taxon>Bacteria</taxon>
        <taxon>Bacillati</taxon>
        <taxon>Actinomycetota</taxon>
        <taxon>Actinomycetes</taxon>
        <taxon>Streptosporangiales</taxon>
        <taxon>Streptosporangiaceae</taxon>
        <taxon>Streptosporangium</taxon>
    </lineage>
</organism>
<sequence>MNPLDDWNRLKPDTELAVVKLLDQLQSSTSTQDLLDSYLYAKKLLAESMQAFIRTGIEERNETFHELRQRLHEEICRRYDGQVPAQYLKVPYGSRVHEELFTLLLQRRGTPVQADLLRVVTGDSVHTERRIREFRELGLDIHSSNENGHDVYMLGSLNIDTTFIPTIVRNIIKKDKRLSEADRKALLKKIGD</sequence>
<proteinExistence type="predicted"/>
<dbReference type="RefSeq" id="WP_344748839.1">
    <property type="nucleotide sequence ID" value="NZ_BAAAWW010000171.1"/>
</dbReference>
<keyword evidence="2" id="KW-1185">Reference proteome</keyword>
<dbReference type="EMBL" id="JBHMBS010000008">
    <property type="protein sequence ID" value="MFB9677535.1"/>
    <property type="molecule type" value="Genomic_DNA"/>
</dbReference>
<reference evidence="1 2" key="1">
    <citation type="submission" date="2024-09" db="EMBL/GenBank/DDBJ databases">
        <authorList>
            <person name="Sun Q."/>
            <person name="Mori K."/>
        </authorList>
    </citation>
    <scope>NUCLEOTIDE SEQUENCE [LARGE SCALE GENOMIC DNA]</scope>
    <source>
        <strain evidence="1 2">JCM 3028</strain>
    </source>
</reference>
<accession>A0ABV5TGI7</accession>
<name>A0ABV5TGI7_9ACTN</name>
<evidence type="ECO:0000313" key="1">
    <source>
        <dbReference type="EMBL" id="MFB9677535.1"/>
    </source>
</evidence>
<dbReference type="Proteomes" id="UP001589610">
    <property type="component" value="Unassembled WGS sequence"/>
</dbReference>